<dbReference type="InterPro" id="IPR036179">
    <property type="entry name" value="Ig-like_dom_sf"/>
</dbReference>
<evidence type="ECO:0000256" key="6">
    <source>
        <dbReference type="ARBA" id="ARBA00022989"/>
    </source>
</evidence>
<keyword evidence="8" id="KW-1015">Disulfide bond</keyword>
<proteinExistence type="predicted"/>
<protein>
    <recommendedName>
        <fullName evidence="10">Ig-like domain-containing protein</fullName>
    </recommendedName>
</protein>
<reference evidence="11" key="2">
    <citation type="submission" date="2025-09" db="UniProtKB">
        <authorList>
            <consortium name="Ensembl"/>
        </authorList>
    </citation>
    <scope>IDENTIFICATION</scope>
</reference>
<reference evidence="11" key="1">
    <citation type="submission" date="2025-08" db="UniProtKB">
        <authorList>
            <consortium name="Ensembl"/>
        </authorList>
    </citation>
    <scope>IDENTIFICATION</scope>
</reference>
<dbReference type="Ensembl" id="ENSTGUT00000015812.2">
    <property type="protein sequence ID" value="ENSTGUP00000015546.2"/>
    <property type="gene ID" value="ENSTGUG00000015195.2"/>
</dbReference>
<keyword evidence="5" id="KW-0391">Immunity</keyword>
<dbReference type="PROSITE" id="PS50835">
    <property type="entry name" value="IG_LIKE"/>
    <property type="match status" value="1"/>
</dbReference>
<evidence type="ECO:0000256" key="7">
    <source>
        <dbReference type="ARBA" id="ARBA00023136"/>
    </source>
</evidence>
<evidence type="ECO:0000256" key="4">
    <source>
        <dbReference type="ARBA" id="ARBA00022729"/>
    </source>
</evidence>
<sequence>MDFIFRLGSRALVVADGAAWMTWVRPGRPQDEYLEHTYVEWLEKISWIDFSITPFPEPPDAHVYRKVEHGTRALSCHMYGFCPRTIRMSWMKGEEMQDQEIELGGIIPNSNGTFHTWARAEALPGEREQHWCRVEHPRMLELGILIWGKAGNAESVIGNLRMRNLGMQSIRVGTPLLTILPFPELESSWNLILVMVAVSVIAMS</sequence>
<keyword evidence="9" id="KW-0325">Glycoprotein</keyword>
<dbReference type="PANTHER" id="PTHR16675:SF242">
    <property type="entry name" value="MAJOR HISTOCOMPATIBILITY COMPLEX CLASS I-RELATED GENE PROTEIN"/>
    <property type="match status" value="1"/>
</dbReference>
<evidence type="ECO:0000256" key="9">
    <source>
        <dbReference type="ARBA" id="ARBA00023180"/>
    </source>
</evidence>
<dbReference type="InParanoid" id="H0ZY44"/>
<dbReference type="PANTHER" id="PTHR16675">
    <property type="entry name" value="MHC CLASS I-RELATED"/>
    <property type="match status" value="1"/>
</dbReference>
<evidence type="ECO:0000256" key="1">
    <source>
        <dbReference type="ARBA" id="ARBA00004479"/>
    </source>
</evidence>
<dbReference type="GO" id="GO:0042612">
    <property type="term" value="C:MHC class I protein complex"/>
    <property type="evidence" value="ECO:0007669"/>
    <property type="project" value="UniProtKB-KW"/>
</dbReference>
<dbReference type="Proteomes" id="UP000007754">
    <property type="component" value="Unplaced"/>
</dbReference>
<dbReference type="SUPFAM" id="SSF48726">
    <property type="entry name" value="Immunoglobulin"/>
    <property type="match status" value="1"/>
</dbReference>
<dbReference type="GO" id="GO:0002474">
    <property type="term" value="P:antigen processing and presentation of peptide antigen via MHC class I"/>
    <property type="evidence" value="ECO:0007669"/>
    <property type="project" value="UniProtKB-KW"/>
</dbReference>
<evidence type="ECO:0000313" key="11">
    <source>
        <dbReference type="Ensembl" id="ENSTGUP00000015546.2"/>
    </source>
</evidence>
<dbReference type="InterPro" id="IPR003597">
    <property type="entry name" value="Ig_C1-set"/>
</dbReference>
<evidence type="ECO:0000256" key="3">
    <source>
        <dbReference type="ARBA" id="ARBA00022692"/>
    </source>
</evidence>
<evidence type="ECO:0000313" key="12">
    <source>
        <dbReference type="Proteomes" id="UP000007754"/>
    </source>
</evidence>
<name>H0ZY44_TAEGU</name>
<dbReference type="InterPro" id="IPR013783">
    <property type="entry name" value="Ig-like_fold"/>
</dbReference>
<evidence type="ECO:0000256" key="8">
    <source>
        <dbReference type="ARBA" id="ARBA00023157"/>
    </source>
</evidence>
<dbReference type="GO" id="GO:0009897">
    <property type="term" value="C:external side of plasma membrane"/>
    <property type="evidence" value="ECO:0007669"/>
    <property type="project" value="TreeGrafter"/>
</dbReference>
<evidence type="ECO:0000256" key="2">
    <source>
        <dbReference type="ARBA" id="ARBA00022451"/>
    </source>
</evidence>
<dbReference type="GO" id="GO:0006955">
    <property type="term" value="P:immune response"/>
    <property type="evidence" value="ECO:0007669"/>
    <property type="project" value="TreeGrafter"/>
</dbReference>
<dbReference type="GO" id="GO:0005615">
    <property type="term" value="C:extracellular space"/>
    <property type="evidence" value="ECO:0007669"/>
    <property type="project" value="TreeGrafter"/>
</dbReference>
<dbReference type="HOGENOM" id="CLU_047501_0_1_1"/>
<keyword evidence="2" id="KW-0490">MHC I</keyword>
<dbReference type="SMART" id="SM00407">
    <property type="entry name" value="IGc1"/>
    <property type="match status" value="1"/>
</dbReference>
<feature type="domain" description="Ig-like" evidence="10">
    <location>
        <begin position="59"/>
        <end position="143"/>
    </location>
</feature>
<accession>H0ZY44</accession>
<dbReference type="Pfam" id="PF07654">
    <property type="entry name" value="C1-set"/>
    <property type="match status" value="1"/>
</dbReference>
<keyword evidence="4" id="KW-0732">Signal</keyword>
<keyword evidence="7" id="KW-0472">Membrane</keyword>
<dbReference type="AlphaFoldDB" id="H0ZY44"/>
<keyword evidence="3" id="KW-0812">Transmembrane</keyword>
<dbReference type="InterPro" id="IPR050208">
    <property type="entry name" value="MHC_class-I_related"/>
</dbReference>
<keyword evidence="12" id="KW-1185">Reference proteome</keyword>
<evidence type="ECO:0000256" key="5">
    <source>
        <dbReference type="ARBA" id="ARBA00022859"/>
    </source>
</evidence>
<organism evidence="11 12">
    <name type="scientific">Taeniopygia guttata</name>
    <name type="common">Zebra finch</name>
    <name type="synonym">Poephila guttata</name>
    <dbReference type="NCBI Taxonomy" id="59729"/>
    <lineage>
        <taxon>Eukaryota</taxon>
        <taxon>Metazoa</taxon>
        <taxon>Chordata</taxon>
        <taxon>Craniata</taxon>
        <taxon>Vertebrata</taxon>
        <taxon>Euteleostomi</taxon>
        <taxon>Archelosauria</taxon>
        <taxon>Archosauria</taxon>
        <taxon>Dinosauria</taxon>
        <taxon>Saurischia</taxon>
        <taxon>Theropoda</taxon>
        <taxon>Coelurosauria</taxon>
        <taxon>Aves</taxon>
        <taxon>Neognathae</taxon>
        <taxon>Neoaves</taxon>
        <taxon>Telluraves</taxon>
        <taxon>Australaves</taxon>
        <taxon>Passeriformes</taxon>
        <taxon>Passeroidea</taxon>
        <taxon>Estrildidae</taxon>
        <taxon>Estrildinae</taxon>
        <taxon>Taeniopygia</taxon>
    </lineage>
</organism>
<dbReference type="InterPro" id="IPR007110">
    <property type="entry name" value="Ig-like_dom"/>
</dbReference>
<evidence type="ECO:0000259" key="10">
    <source>
        <dbReference type="PROSITE" id="PS50835"/>
    </source>
</evidence>
<keyword evidence="6" id="KW-1133">Transmembrane helix</keyword>
<dbReference type="Gene3D" id="2.60.40.10">
    <property type="entry name" value="Immunoglobulins"/>
    <property type="match status" value="1"/>
</dbReference>
<comment type="subcellular location">
    <subcellularLocation>
        <location evidence="1">Membrane</location>
        <topology evidence="1">Single-pass type I membrane protein</topology>
    </subcellularLocation>
</comment>